<feature type="region of interest" description="Disordered" evidence="2">
    <location>
        <begin position="745"/>
        <end position="771"/>
    </location>
</feature>
<dbReference type="PANTHER" id="PTHR12776:SF1">
    <property type="entry name" value="KAZRIN"/>
    <property type="match status" value="1"/>
</dbReference>
<feature type="region of interest" description="Disordered" evidence="2">
    <location>
        <begin position="825"/>
        <end position="874"/>
    </location>
</feature>
<feature type="compositionally biased region" description="Low complexity" evidence="2">
    <location>
        <begin position="1248"/>
        <end position="1258"/>
    </location>
</feature>
<feature type="compositionally biased region" description="Pro residues" evidence="2">
    <location>
        <begin position="1259"/>
        <end position="1268"/>
    </location>
</feature>
<evidence type="ECO:0000313" key="5">
    <source>
        <dbReference type="RefSeq" id="XP_047739221.1"/>
    </source>
</evidence>
<dbReference type="Pfam" id="PF00536">
    <property type="entry name" value="SAM_1"/>
    <property type="match status" value="2"/>
</dbReference>
<feature type="compositionally biased region" description="Polar residues" evidence="2">
    <location>
        <begin position="1306"/>
        <end position="1333"/>
    </location>
</feature>
<evidence type="ECO:0000256" key="1">
    <source>
        <dbReference type="SAM" id="Coils"/>
    </source>
</evidence>
<feature type="domain" description="SAM" evidence="3">
    <location>
        <begin position="949"/>
        <end position="1014"/>
    </location>
</feature>
<dbReference type="InterPro" id="IPR001660">
    <property type="entry name" value="SAM"/>
</dbReference>
<dbReference type="CDD" id="cd09567">
    <property type="entry name" value="SAM_kazrin_repeat2"/>
    <property type="match status" value="1"/>
</dbReference>
<sequence length="1423" mass="152337">MHRQNKHLLSAISCLGDLTEHISQFFGSGESLPSSSDSSNSNFTASSCPNYSSKNTECTSNKASRIIHNNICYPQLKFSTDRKPLISPKPHIEESSPSPGDTNYALAGPLISSSVDALSGPSISSSVGDGLGSTPNFVSIIGSKSSASISSPTPQKLLALASAAPALVSVQTASTPTACAPNAPATLALAPPASASNKFLLPDDGDGRRQAVAASVELMRHLLIETQDQLRKMVDENQQLAMRMDGDLQAAQQQVRELRHDLQETKSKITQMQSFSSSPHLSSSSSSSQRLPISQSKIPSSVTRNSSPKNSSKIPVNVSKSFPSDGAGLKPRSLSAEGRRRGRAQENGDVGDSDQSSGTGSVEPSSRCRDGGSSTEKAKGASVRKISSASTASDGSKSGIPDAGGDAHTKPPEGGEAGDSPVKGDSCTNDGTAPARAPAAPASAPDAHQMTHLVTELCHAKEALAALKADRKRLKTEKVDLLMQMKQLYATLEDKEAELRDFIRNFEQRMVESEESERRLRAEREAGERERWGLLNRLGEESDRAARLVATLTARERELQRVRQQLASLGYHSDGDASFRSNNSCLASTTSPPVPSPPPNSSALTPSTSAPLPLSSSSPHPITSSASAPTTINSTPNGRGSSADSGVRLSSDRDSTASHEGPSTCTPPKDPSCIYATPHMHNNKTNNTHGVAANPYHTTSLYSTSPPHNLSYSTYSSSPPPLPCLPRNGHLAEGGVPAYSSSALYGTGRPGGSDTPRSLGGLGSEGSSEGCDYSGPRMGSLYSSCNTPSSDRSVRVGLSQSTEQLCNTVAEAAEQALQQARSERLYGNPAPSGEAQQTAAPKAGKTKGASMTLSRRTQRALGGGGGGGGGTWGSISRVFARQKKRNPLDTTLYDGPQNGAQQNNGPSNNGLNWPPGAAGGGSIAPLSEETYPHKLRLLEEAQHIPLERWKAPTVLAWLEITLGMPQYGALCAENVRSGKVLLELSDHELESGLGIVHPMHRKKLRLAIEELREPRLCRYPVIATLSHTWVANEWLTDLGLPHYAEAFAAQLVDGRVLDTLTKKELEKQLGVHRKFHQASIIHGIHLLRIVRFDRRVLQERRRAVELRDDDPVVWTNHRWVRWARAIDLGEYAENLTDSGVHGGLVVLESTFTADTMATALGIPSSKTIIRRHLATELETLVLPQRRQLEEAARCAKLERRRQEKQGSGGSLGRTFSRNGAACPDKRRSSLRGSLSRALGLRLRDEMSSADLPSPSSSTAPPPPLPQGPFNPYSRRPDVRGLRQSPSLSSCDKGVPIRPSPSSSSSIATLRSNNGPPQRDYNSSDYGPSPQDYSQLPRDPSQIQGRDYPSQSQRDYGQSYYGAYGGHPPQREYGGPTQYGPPSHSTFGNNRPRSSVVAQGLKNVDTHRRVRSIGDMEHVTVTPV</sequence>
<feature type="compositionally biased region" description="Low complexity" evidence="2">
    <location>
        <begin position="835"/>
        <end position="849"/>
    </location>
</feature>
<name>A0A979FQ40_HYAAZ</name>
<feature type="compositionally biased region" description="Polar residues" evidence="2">
    <location>
        <begin position="297"/>
        <end position="322"/>
    </location>
</feature>
<feature type="compositionally biased region" description="Polar residues" evidence="2">
    <location>
        <begin position="898"/>
        <end position="911"/>
    </location>
</feature>
<feature type="domain" description="SAM" evidence="3">
    <location>
        <begin position="1033"/>
        <end position="1090"/>
    </location>
</feature>
<dbReference type="SMART" id="SM00454">
    <property type="entry name" value="SAM"/>
    <property type="match status" value="3"/>
</dbReference>
<dbReference type="Pfam" id="PF25986">
    <property type="entry name" value="Kazrin"/>
    <property type="match status" value="1"/>
</dbReference>
<feature type="compositionally biased region" description="Low complexity" evidence="2">
    <location>
        <begin position="29"/>
        <end position="47"/>
    </location>
</feature>
<dbReference type="CTD" id="37552"/>
<feature type="compositionally biased region" description="Gly residues" evidence="2">
    <location>
        <begin position="861"/>
        <end position="872"/>
    </location>
</feature>
<feature type="region of interest" description="Disordered" evidence="2">
    <location>
        <begin position="580"/>
        <end position="692"/>
    </location>
</feature>
<organism evidence="4 5">
    <name type="scientific">Hyalella azteca</name>
    <name type="common">Amphipod</name>
    <dbReference type="NCBI Taxonomy" id="294128"/>
    <lineage>
        <taxon>Eukaryota</taxon>
        <taxon>Metazoa</taxon>
        <taxon>Ecdysozoa</taxon>
        <taxon>Arthropoda</taxon>
        <taxon>Crustacea</taxon>
        <taxon>Multicrustacea</taxon>
        <taxon>Malacostraca</taxon>
        <taxon>Eumalacostraca</taxon>
        <taxon>Peracarida</taxon>
        <taxon>Amphipoda</taxon>
        <taxon>Senticaudata</taxon>
        <taxon>Talitrida</taxon>
        <taxon>Talitroidea</taxon>
        <taxon>Hyalellidae</taxon>
        <taxon>Hyalella</taxon>
    </lineage>
</organism>
<feature type="compositionally biased region" description="Basic and acidic residues" evidence="2">
    <location>
        <begin position="83"/>
        <end position="94"/>
    </location>
</feature>
<dbReference type="InterPro" id="IPR013761">
    <property type="entry name" value="SAM/pointed_sf"/>
</dbReference>
<keyword evidence="4" id="KW-1185">Reference proteome</keyword>
<feature type="compositionally biased region" description="Polar residues" evidence="2">
    <location>
        <begin position="353"/>
        <end position="364"/>
    </location>
</feature>
<feature type="compositionally biased region" description="Polar residues" evidence="2">
    <location>
        <begin position="1340"/>
        <end position="1355"/>
    </location>
</feature>
<dbReference type="Pfam" id="PF07647">
    <property type="entry name" value="SAM_2"/>
    <property type="match status" value="1"/>
</dbReference>
<feature type="region of interest" description="Disordered" evidence="2">
    <location>
        <begin position="888"/>
        <end position="925"/>
    </location>
</feature>
<feature type="region of interest" description="Disordered" evidence="2">
    <location>
        <begin position="83"/>
        <end position="105"/>
    </location>
</feature>
<feature type="region of interest" description="Disordered" evidence="2">
    <location>
        <begin position="29"/>
        <end position="56"/>
    </location>
</feature>
<dbReference type="RefSeq" id="XP_047739221.1">
    <property type="nucleotide sequence ID" value="XM_047883265.1"/>
</dbReference>
<feature type="region of interest" description="Disordered" evidence="2">
    <location>
        <begin position="270"/>
        <end position="447"/>
    </location>
</feature>
<proteinExistence type="predicted"/>
<feature type="coiled-coil region" evidence="1">
    <location>
        <begin position="223"/>
        <end position="268"/>
    </location>
</feature>
<feature type="compositionally biased region" description="Low complexity" evidence="2">
    <location>
        <begin position="274"/>
        <end position="296"/>
    </location>
</feature>
<dbReference type="OrthoDB" id="6430345at2759"/>
<feature type="compositionally biased region" description="Low complexity" evidence="2">
    <location>
        <begin position="433"/>
        <end position="447"/>
    </location>
</feature>
<dbReference type="InterPro" id="IPR037616">
    <property type="entry name" value="Kazrin_SAM_rpt_3"/>
</dbReference>
<feature type="region of interest" description="Disordered" evidence="2">
    <location>
        <begin position="1246"/>
        <end position="1392"/>
    </location>
</feature>
<dbReference type="Gene3D" id="1.10.150.50">
    <property type="entry name" value="Transcription Factor, Ets-1"/>
    <property type="match status" value="3"/>
</dbReference>
<feature type="compositionally biased region" description="Basic and acidic residues" evidence="2">
    <location>
        <begin position="337"/>
        <end position="346"/>
    </location>
</feature>
<feature type="region of interest" description="Disordered" evidence="2">
    <location>
        <begin position="1198"/>
        <end position="1233"/>
    </location>
</feature>
<dbReference type="InterPro" id="IPR037614">
    <property type="entry name" value="Kazrin"/>
</dbReference>
<evidence type="ECO:0000259" key="3">
    <source>
        <dbReference type="PROSITE" id="PS50105"/>
    </source>
</evidence>
<dbReference type="InterPro" id="IPR037615">
    <property type="entry name" value="Kazrin_SAM_rpt_2"/>
</dbReference>
<dbReference type="PANTHER" id="PTHR12776">
    <property type="entry name" value="KAZRIN-RELATED"/>
    <property type="match status" value="1"/>
</dbReference>
<gene>
    <name evidence="5" type="primary">LOC108683000</name>
</gene>
<dbReference type="PROSITE" id="PS50105">
    <property type="entry name" value="SAM_DOMAIN"/>
    <property type="match status" value="2"/>
</dbReference>
<feature type="compositionally biased region" description="Low complexity" evidence="2">
    <location>
        <begin position="387"/>
        <end position="399"/>
    </location>
</feature>
<accession>A0A979FQ40</accession>
<dbReference type="Proteomes" id="UP000694843">
    <property type="component" value="Unplaced"/>
</dbReference>
<dbReference type="CDD" id="cd09570">
    <property type="entry name" value="SAM_kazrin_repeat3"/>
    <property type="match status" value="1"/>
</dbReference>
<keyword evidence="1" id="KW-0175">Coiled coil</keyword>
<dbReference type="GeneID" id="108683000"/>
<evidence type="ECO:0000313" key="4">
    <source>
        <dbReference type="Proteomes" id="UP000694843"/>
    </source>
</evidence>
<reference evidence="5" key="1">
    <citation type="submission" date="2025-08" db="UniProtKB">
        <authorList>
            <consortium name="RefSeq"/>
        </authorList>
    </citation>
    <scope>IDENTIFICATION</scope>
    <source>
        <tissue evidence="5">Whole organism</tissue>
    </source>
</reference>
<dbReference type="SUPFAM" id="SSF47769">
    <property type="entry name" value="SAM/Pointed domain"/>
    <property type="match status" value="2"/>
</dbReference>
<protein>
    <submittedName>
        <fullName evidence="5">Liprin-alpha-3 isoform X1</fullName>
    </submittedName>
</protein>
<evidence type="ECO:0000256" key="2">
    <source>
        <dbReference type="SAM" id="MobiDB-lite"/>
    </source>
</evidence>
<feature type="compositionally biased region" description="Low complexity" evidence="2">
    <location>
        <begin position="601"/>
        <end position="636"/>
    </location>
</feature>
<feature type="coiled-coil region" evidence="1">
    <location>
        <begin position="464"/>
        <end position="530"/>
    </location>
</feature>
<feature type="compositionally biased region" description="Polar residues" evidence="2">
    <location>
        <begin position="1382"/>
        <end position="1392"/>
    </location>
</feature>
<dbReference type="InterPro" id="IPR059089">
    <property type="entry name" value="Kazrin_N"/>
</dbReference>